<organism evidence="2 3">
    <name type="scientific">Engystomops pustulosus</name>
    <name type="common">Tungara frog</name>
    <name type="synonym">Physalaemus pustulosus</name>
    <dbReference type="NCBI Taxonomy" id="76066"/>
    <lineage>
        <taxon>Eukaryota</taxon>
        <taxon>Metazoa</taxon>
        <taxon>Chordata</taxon>
        <taxon>Craniata</taxon>
        <taxon>Vertebrata</taxon>
        <taxon>Euteleostomi</taxon>
        <taxon>Amphibia</taxon>
        <taxon>Batrachia</taxon>
        <taxon>Anura</taxon>
        <taxon>Neobatrachia</taxon>
        <taxon>Hyloidea</taxon>
        <taxon>Leptodactylidae</taxon>
        <taxon>Leiuperinae</taxon>
        <taxon>Engystomops</taxon>
    </lineage>
</organism>
<evidence type="ECO:0000313" key="2">
    <source>
        <dbReference type="EMBL" id="KAG8581694.1"/>
    </source>
</evidence>
<feature type="region of interest" description="Disordered" evidence="1">
    <location>
        <begin position="1"/>
        <end position="32"/>
    </location>
</feature>
<evidence type="ECO:0008006" key="4">
    <source>
        <dbReference type="Google" id="ProtNLM"/>
    </source>
</evidence>
<accession>A0AAV7C9P9</accession>
<gene>
    <name evidence="2" type="ORF">GDO81_007760</name>
</gene>
<keyword evidence="3" id="KW-1185">Reference proteome</keyword>
<reference evidence="2" key="1">
    <citation type="thesis" date="2020" institute="ProQuest LLC" country="789 East Eisenhower Parkway, Ann Arbor, MI, USA">
        <title>Comparative Genomics and Chromosome Evolution.</title>
        <authorList>
            <person name="Mudd A.B."/>
        </authorList>
    </citation>
    <scope>NUCLEOTIDE SEQUENCE</scope>
    <source>
        <strain evidence="2">237g6f4</strain>
        <tissue evidence="2">Blood</tissue>
    </source>
</reference>
<protein>
    <recommendedName>
        <fullName evidence="4">Histone H2A</fullName>
    </recommendedName>
</protein>
<name>A0AAV7C9P9_ENGPU</name>
<dbReference type="Proteomes" id="UP000824782">
    <property type="component" value="Unassembled WGS sequence"/>
</dbReference>
<proteinExistence type="predicted"/>
<feature type="compositionally biased region" description="Basic residues" evidence="1">
    <location>
        <begin position="1"/>
        <end position="11"/>
    </location>
</feature>
<evidence type="ECO:0000313" key="3">
    <source>
        <dbReference type="Proteomes" id="UP000824782"/>
    </source>
</evidence>
<dbReference type="EMBL" id="WNYA01000003">
    <property type="protein sequence ID" value="KAG8581694.1"/>
    <property type="molecule type" value="Genomic_DNA"/>
</dbReference>
<feature type="compositionally biased region" description="Gly residues" evidence="1">
    <location>
        <begin position="78"/>
        <end position="88"/>
    </location>
</feature>
<dbReference type="AlphaFoldDB" id="A0AAV7C9P9"/>
<feature type="region of interest" description="Disordered" evidence="1">
    <location>
        <begin position="68"/>
        <end position="88"/>
    </location>
</feature>
<evidence type="ECO:0000256" key="1">
    <source>
        <dbReference type="SAM" id="MobiDB-lite"/>
    </source>
</evidence>
<comment type="caution">
    <text evidence="2">The sequence shown here is derived from an EMBL/GenBank/DDBJ whole genome shotgun (WGS) entry which is preliminary data.</text>
</comment>
<sequence length="88" mass="9164">MLGSARGKKNRVQGQKSYLPGRRPKVGPPLRGRGKLEAAYLGKNLLHVPASSHCGAKFLAHHEELPVRTSNQVTLPGLSGGGGGGAQT</sequence>